<dbReference type="AlphaFoldDB" id="A0AAD9QSQ3"/>
<dbReference type="Proteomes" id="UP001249851">
    <property type="component" value="Unassembled WGS sequence"/>
</dbReference>
<evidence type="ECO:0000313" key="1">
    <source>
        <dbReference type="EMBL" id="KAK2566693.1"/>
    </source>
</evidence>
<reference evidence="1" key="2">
    <citation type="journal article" date="2023" name="Science">
        <title>Genomic signatures of disease resistance in endangered staghorn corals.</title>
        <authorList>
            <person name="Vollmer S.V."/>
            <person name="Selwyn J.D."/>
            <person name="Despard B.A."/>
            <person name="Roesel C.L."/>
        </authorList>
    </citation>
    <scope>NUCLEOTIDE SEQUENCE</scope>
    <source>
        <strain evidence="1">K2</strain>
    </source>
</reference>
<gene>
    <name evidence="1" type="ORF">P5673_009364</name>
</gene>
<evidence type="ECO:0000313" key="2">
    <source>
        <dbReference type="Proteomes" id="UP001249851"/>
    </source>
</evidence>
<protein>
    <submittedName>
        <fullName evidence="1">Uncharacterized protein</fullName>
    </submittedName>
</protein>
<proteinExistence type="predicted"/>
<dbReference type="EMBL" id="JARQWQ010000016">
    <property type="protein sequence ID" value="KAK2566693.1"/>
    <property type="molecule type" value="Genomic_DNA"/>
</dbReference>
<accession>A0AAD9QSQ3</accession>
<name>A0AAD9QSQ3_ACRCE</name>
<sequence length="129" mass="13974">MASRETVEAKKCATLPAGLCEGSSSTLTKSSGSFLLSLTSLQQASGAWDLTDELLALCKVSKYAVITGCPKEIAVDTSKGKRLWATALALVLLRGKFLDREDDWEMIAQKGQKWMNKNLPAALNCESMM</sequence>
<organism evidence="1 2">
    <name type="scientific">Acropora cervicornis</name>
    <name type="common">Staghorn coral</name>
    <dbReference type="NCBI Taxonomy" id="6130"/>
    <lineage>
        <taxon>Eukaryota</taxon>
        <taxon>Metazoa</taxon>
        <taxon>Cnidaria</taxon>
        <taxon>Anthozoa</taxon>
        <taxon>Hexacorallia</taxon>
        <taxon>Scleractinia</taxon>
        <taxon>Astrocoeniina</taxon>
        <taxon>Acroporidae</taxon>
        <taxon>Acropora</taxon>
    </lineage>
</organism>
<reference evidence="1" key="1">
    <citation type="journal article" date="2023" name="G3 (Bethesda)">
        <title>Whole genome assembly and annotation of the endangered Caribbean coral Acropora cervicornis.</title>
        <authorList>
            <person name="Selwyn J.D."/>
            <person name="Vollmer S.V."/>
        </authorList>
    </citation>
    <scope>NUCLEOTIDE SEQUENCE</scope>
    <source>
        <strain evidence="1">K2</strain>
    </source>
</reference>
<comment type="caution">
    <text evidence="1">The sequence shown here is derived from an EMBL/GenBank/DDBJ whole genome shotgun (WGS) entry which is preliminary data.</text>
</comment>
<keyword evidence="2" id="KW-1185">Reference proteome</keyword>